<keyword evidence="1" id="KW-0812">Transmembrane</keyword>
<keyword evidence="1" id="KW-1133">Transmembrane helix</keyword>
<feature type="transmembrane region" description="Helical" evidence="1">
    <location>
        <begin position="211"/>
        <end position="232"/>
    </location>
</feature>
<evidence type="ECO:0000256" key="1">
    <source>
        <dbReference type="SAM" id="Phobius"/>
    </source>
</evidence>
<dbReference type="InterPro" id="IPR000620">
    <property type="entry name" value="EamA_dom"/>
</dbReference>
<dbReference type="PANTHER" id="PTHR22911:SF137">
    <property type="entry name" value="SOLUTE CARRIER FAMILY 35 MEMBER G2-RELATED"/>
    <property type="match status" value="1"/>
</dbReference>
<evidence type="ECO:0000259" key="2">
    <source>
        <dbReference type="Pfam" id="PF00892"/>
    </source>
</evidence>
<gene>
    <name evidence="3" type="ORF">SDC9_65213</name>
</gene>
<proteinExistence type="predicted"/>
<dbReference type="PANTHER" id="PTHR22911">
    <property type="entry name" value="ACYL-MALONYL CONDENSING ENZYME-RELATED"/>
    <property type="match status" value="1"/>
</dbReference>
<feature type="transmembrane region" description="Helical" evidence="1">
    <location>
        <begin position="93"/>
        <end position="112"/>
    </location>
</feature>
<dbReference type="Pfam" id="PF00892">
    <property type="entry name" value="EamA"/>
    <property type="match status" value="2"/>
</dbReference>
<feature type="transmembrane region" description="Helical" evidence="1">
    <location>
        <begin position="267"/>
        <end position="283"/>
    </location>
</feature>
<dbReference type="AlphaFoldDB" id="A0A644XSB8"/>
<feature type="transmembrane region" description="Helical" evidence="1">
    <location>
        <begin position="124"/>
        <end position="141"/>
    </location>
</feature>
<feature type="transmembrane region" description="Helical" evidence="1">
    <location>
        <begin position="179"/>
        <end position="199"/>
    </location>
</feature>
<dbReference type="EMBL" id="VSSQ01003050">
    <property type="protein sequence ID" value="MPM18797.1"/>
    <property type="molecule type" value="Genomic_DNA"/>
</dbReference>
<name>A0A644XSB8_9ZZZZ</name>
<evidence type="ECO:0000313" key="3">
    <source>
        <dbReference type="EMBL" id="MPM18797.1"/>
    </source>
</evidence>
<feature type="transmembrane region" description="Helical" evidence="1">
    <location>
        <begin position="147"/>
        <end position="167"/>
    </location>
</feature>
<reference evidence="3" key="1">
    <citation type="submission" date="2019-08" db="EMBL/GenBank/DDBJ databases">
        <authorList>
            <person name="Kucharzyk K."/>
            <person name="Murdoch R.W."/>
            <person name="Higgins S."/>
            <person name="Loffler F."/>
        </authorList>
    </citation>
    <scope>NUCLEOTIDE SEQUENCE</scope>
</reference>
<feature type="domain" description="EamA" evidence="2">
    <location>
        <begin position="150"/>
        <end position="283"/>
    </location>
</feature>
<dbReference type="SUPFAM" id="SSF103481">
    <property type="entry name" value="Multidrug resistance efflux transporter EmrE"/>
    <property type="match status" value="2"/>
</dbReference>
<feature type="transmembrane region" description="Helical" evidence="1">
    <location>
        <begin position="7"/>
        <end position="26"/>
    </location>
</feature>
<feature type="transmembrane region" description="Helical" evidence="1">
    <location>
        <begin position="32"/>
        <end position="53"/>
    </location>
</feature>
<comment type="caution">
    <text evidence="3">The sequence shown here is derived from an EMBL/GenBank/DDBJ whole genome shotgun (WGS) entry which is preliminary data.</text>
</comment>
<accession>A0A644XSB8</accession>
<feature type="domain" description="EamA" evidence="2">
    <location>
        <begin position="4"/>
        <end position="137"/>
    </location>
</feature>
<feature type="transmembrane region" description="Helical" evidence="1">
    <location>
        <begin position="244"/>
        <end position="261"/>
    </location>
</feature>
<feature type="transmembrane region" description="Helical" evidence="1">
    <location>
        <begin position="69"/>
        <end position="87"/>
    </location>
</feature>
<dbReference type="GO" id="GO:0016020">
    <property type="term" value="C:membrane"/>
    <property type="evidence" value="ECO:0007669"/>
    <property type="project" value="InterPro"/>
</dbReference>
<sequence length="287" mass="32001">MKKIGYLYAIVSAILFGSAGLFVKLGQTQLDSVSLLTVQYVIAVTIMFIILFFKDKKALKVNKTQLKDLAILGVVGNSFMTVFYYISFNYLPVAMTTVLLMTYPIMVFFYAVIKGKEKFKGSKVLIVIMAFLGCIISLNLVNAERSYSLMGIGFGLLAAVFYAFMNIFSERNLSQVTPLAFNGYSTLFSLISLIIYKFPHFLFRGEVDLKTGGYITILAVFCEIIPLTLLYAGIKHIGSVKVSIISNLEIPTSIVLSYFLLNESISIIQLIGTIIVIYSVYLIKIKE</sequence>
<keyword evidence="1" id="KW-0472">Membrane</keyword>
<dbReference type="InterPro" id="IPR037185">
    <property type="entry name" value="EmrE-like"/>
</dbReference>
<protein>
    <recommendedName>
        <fullName evidence="2">EamA domain-containing protein</fullName>
    </recommendedName>
</protein>
<organism evidence="3">
    <name type="scientific">bioreactor metagenome</name>
    <dbReference type="NCBI Taxonomy" id="1076179"/>
    <lineage>
        <taxon>unclassified sequences</taxon>
        <taxon>metagenomes</taxon>
        <taxon>ecological metagenomes</taxon>
    </lineage>
</organism>